<evidence type="ECO:0000256" key="4">
    <source>
        <dbReference type="ARBA" id="ARBA00023136"/>
    </source>
</evidence>
<keyword evidence="3 5" id="KW-1133">Transmembrane helix</keyword>
<evidence type="ECO:0000256" key="1">
    <source>
        <dbReference type="ARBA" id="ARBA00004141"/>
    </source>
</evidence>
<dbReference type="AlphaFoldDB" id="A0A1J5QHH6"/>
<comment type="subcellular location">
    <subcellularLocation>
        <location evidence="1">Membrane</location>
        <topology evidence="1">Multi-pass membrane protein</topology>
    </subcellularLocation>
</comment>
<name>A0A1J5QHH6_9ZZZZ</name>
<feature type="transmembrane region" description="Helical" evidence="5">
    <location>
        <begin position="149"/>
        <end position="167"/>
    </location>
</feature>
<dbReference type="SUPFAM" id="SSF103481">
    <property type="entry name" value="Multidrug resistance efflux transporter EmrE"/>
    <property type="match status" value="2"/>
</dbReference>
<evidence type="ECO:0000259" key="6">
    <source>
        <dbReference type="Pfam" id="PF00892"/>
    </source>
</evidence>
<proteinExistence type="predicted"/>
<dbReference type="PANTHER" id="PTHR32322:SF2">
    <property type="entry name" value="EAMA DOMAIN-CONTAINING PROTEIN"/>
    <property type="match status" value="1"/>
</dbReference>
<sequence length="300" mass="31832">MLLLCLIWSMQQIALKATAADISPILQIALRSGVGAVLVSVFMKVSGGRVSFADGSWRPGLVVGFLFALEFLLVSEGLRHTSAAHLVVFLYTAPVFAALGLHWKLPAERLAALQWVGIVLAFGGIAVAFLGGNRRGTAGELSSVLQGDFLALMAGAAWGATTVVVRTTRLSGLPAAQTLLYQLAAAFLLLLPGALVSGQTTFNPTPLALAELAFQSVVVSFASFLAWFWLLRHYLASRLGVFSFMTPLFGIVLGAWLLHEPIAPSFLTGALMMLAGIVLVSGYGWLRQLAGAFTTLRKSS</sequence>
<feature type="transmembrane region" description="Helical" evidence="5">
    <location>
        <begin position="110"/>
        <end position="129"/>
    </location>
</feature>
<dbReference type="InterPro" id="IPR050638">
    <property type="entry name" value="AA-Vitamin_Transporters"/>
</dbReference>
<evidence type="ECO:0000256" key="3">
    <source>
        <dbReference type="ARBA" id="ARBA00022989"/>
    </source>
</evidence>
<dbReference type="GO" id="GO:0016020">
    <property type="term" value="C:membrane"/>
    <property type="evidence" value="ECO:0007669"/>
    <property type="project" value="UniProtKB-SubCell"/>
</dbReference>
<evidence type="ECO:0000256" key="5">
    <source>
        <dbReference type="SAM" id="Phobius"/>
    </source>
</evidence>
<accession>A0A1J5QHH6</accession>
<feature type="domain" description="EamA" evidence="6">
    <location>
        <begin position="147"/>
        <end position="281"/>
    </location>
</feature>
<dbReference type="InterPro" id="IPR037185">
    <property type="entry name" value="EmrE-like"/>
</dbReference>
<keyword evidence="2 5" id="KW-0812">Transmembrane</keyword>
<comment type="caution">
    <text evidence="7">The sequence shown here is derived from an EMBL/GenBank/DDBJ whole genome shotgun (WGS) entry which is preliminary data.</text>
</comment>
<evidence type="ECO:0000313" key="7">
    <source>
        <dbReference type="EMBL" id="OIQ79423.1"/>
    </source>
</evidence>
<feature type="transmembrane region" description="Helical" evidence="5">
    <location>
        <begin position="212"/>
        <end position="230"/>
    </location>
</feature>
<feature type="transmembrane region" description="Helical" evidence="5">
    <location>
        <begin position="179"/>
        <end position="200"/>
    </location>
</feature>
<feature type="transmembrane region" description="Helical" evidence="5">
    <location>
        <begin position="239"/>
        <end position="259"/>
    </location>
</feature>
<evidence type="ECO:0000256" key="2">
    <source>
        <dbReference type="ARBA" id="ARBA00022692"/>
    </source>
</evidence>
<protein>
    <submittedName>
        <fullName evidence="7">Putative DMT superfamily transporter inner membrane protein</fullName>
    </submittedName>
</protein>
<gene>
    <name evidence="7" type="ORF">GALL_388390</name>
</gene>
<dbReference type="EMBL" id="MLJW01001216">
    <property type="protein sequence ID" value="OIQ79423.1"/>
    <property type="molecule type" value="Genomic_DNA"/>
</dbReference>
<dbReference type="InterPro" id="IPR000620">
    <property type="entry name" value="EamA_dom"/>
</dbReference>
<feature type="transmembrane region" description="Helical" evidence="5">
    <location>
        <begin position="265"/>
        <end position="286"/>
    </location>
</feature>
<reference evidence="7" key="1">
    <citation type="submission" date="2016-10" db="EMBL/GenBank/DDBJ databases">
        <title>Sequence of Gallionella enrichment culture.</title>
        <authorList>
            <person name="Poehlein A."/>
            <person name="Muehling M."/>
            <person name="Daniel R."/>
        </authorList>
    </citation>
    <scope>NUCLEOTIDE SEQUENCE</scope>
</reference>
<feature type="domain" description="EamA" evidence="6">
    <location>
        <begin position="1"/>
        <end position="129"/>
    </location>
</feature>
<organism evidence="7">
    <name type="scientific">mine drainage metagenome</name>
    <dbReference type="NCBI Taxonomy" id="410659"/>
    <lineage>
        <taxon>unclassified sequences</taxon>
        <taxon>metagenomes</taxon>
        <taxon>ecological metagenomes</taxon>
    </lineage>
</organism>
<dbReference type="PANTHER" id="PTHR32322">
    <property type="entry name" value="INNER MEMBRANE TRANSPORTER"/>
    <property type="match status" value="1"/>
</dbReference>
<dbReference type="Pfam" id="PF00892">
    <property type="entry name" value="EamA"/>
    <property type="match status" value="2"/>
</dbReference>
<keyword evidence="4 5" id="KW-0472">Membrane</keyword>
<feature type="transmembrane region" description="Helical" evidence="5">
    <location>
        <begin position="84"/>
        <end position="103"/>
    </location>
</feature>